<accession>A0ABV5KJ12</accession>
<dbReference type="InterPro" id="IPR037126">
    <property type="entry name" value="PdaC/RsiV-like_sf"/>
</dbReference>
<dbReference type="Pfam" id="PF07833">
    <property type="entry name" value="Cu_amine_oxidN1"/>
    <property type="match status" value="1"/>
</dbReference>
<dbReference type="InterPro" id="IPR036582">
    <property type="entry name" value="Mao_N_sf"/>
</dbReference>
<dbReference type="Gene3D" id="3.30.457.10">
    <property type="entry name" value="Copper amine oxidase-like, N-terminal domain"/>
    <property type="match status" value="1"/>
</dbReference>
<dbReference type="Pfam" id="PF13739">
    <property type="entry name" value="PdaC"/>
    <property type="match status" value="1"/>
</dbReference>
<dbReference type="Gene3D" id="3.30.565.40">
    <property type="entry name" value="Fervidobacterium nodosum Rt17-B1 like"/>
    <property type="match status" value="1"/>
</dbReference>
<protein>
    <submittedName>
        <fullName evidence="5">Stalk domain-containing protein</fullName>
    </submittedName>
</protein>
<keyword evidence="1" id="KW-0732">Signal</keyword>
<feature type="chain" id="PRO_5045729724" evidence="1">
    <location>
        <begin position="33"/>
        <end position="368"/>
    </location>
</feature>
<dbReference type="Pfam" id="PF11738">
    <property type="entry name" value="DUF3298"/>
    <property type="match status" value="1"/>
</dbReference>
<evidence type="ECO:0000259" key="3">
    <source>
        <dbReference type="Pfam" id="PF11738"/>
    </source>
</evidence>
<name>A0ABV5KJ12_9BACL</name>
<feature type="domain" description="DUF3298" evidence="3">
    <location>
        <begin position="300"/>
        <end position="365"/>
    </location>
</feature>
<evidence type="ECO:0000259" key="2">
    <source>
        <dbReference type="Pfam" id="PF07833"/>
    </source>
</evidence>
<evidence type="ECO:0000259" key="4">
    <source>
        <dbReference type="Pfam" id="PF13739"/>
    </source>
</evidence>
<gene>
    <name evidence="5" type="ORF">ACFFSY_04665</name>
</gene>
<dbReference type="InterPro" id="IPR021729">
    <property type="entry name" value="DUF3298"/>
</dbReference>
<reference evidence="5 6" key="1">
    <citation type="submission" date="2024-09" db="EMBL/GenBank/DDBJ databases">
        <authorList>
            <person name="Sun Q."/>
            <person name="Mori K."/>
        </authorList>
    </citation>
    <scope>NUCLEOTIDE SEQUENCE [LARGE SCALE GENOMIC DNA]</scope>
    <source>
        <strain evidence="5 6">TISTR 2452</strain>
    </source>
</reference>
<proteinExistence type="predicted"/>
<evidence type="ECO:0000313" key="6">
    <source>
        <dbReference type="Proteomes" id="UP001589747"/>
    </source>
</evidence>
<organism evidence="5 6">
    <name type="scientific">Paenibacillus aurantiacus</name>
    <dbReference type="NCBI Taxonomy" id="1936118"/>
    <lineage>
        <taxon>Bacteria</taxon>
        <taxon>Bacillati</taxon>
        <taxon>Bacillota</taxon>
        <taxon>Bacilli</taxon>
        <taxon>Bacillales</taxon>
        <taxon>Paenibacillaceae</taxon>
        <taxon>Paenibacillus</taxon>
    </lineage>
</organism>
<keyword evidence="6" id="KW-1185">Reference proteome</keyword>
<feature type="domain" description="Deacetylase PdaC" evidence="4">
    <location>
        <begin position="183"/>
        <end position="275"/>
    </location>
</feature>
<dbReference type="InterPro" id="IPR025303">
    <property type="entry name" value="PdaC"/>
</dbReference>
<evidence type="ECO:0000256" key="1">
    <source>
        <dbReference type="SAM" id="SignalP"/>
    </source>
</evidence>
<comment type="caution">
    <text evidence="5">The sequence shown here is derived from an EMBL/GenBank/DDBJ whole genome shotgun (WGS) entry which is preliminary data.</text>
</comment>
<dbReference type="Gene3D" id="3.90.640.20">
    <property type="entry name" value="Heat-shock cognate protein, ATPase"/>
    <property type="match status" value="1"/>
</dbReference>
<dbReference type="Proteomes" id="UP001589747">
    <property type="component" value="Unassembled WGS sequence"/>
</dbReference>
<dbReference type="SUPFAM" id="SSF55383">
    <property type="entry name" value="Copper amine oxidase, domain N"/>
    <property type="match status" value="1"/>
</dbReference>
<feature type="domain" description="Copper amine oxidase-like N-terminal" evidence="2">
    <location>
        <begin position="65"/>
        <end position="166"/>
    </location>
</feature>
<dbReference type="InterPro" id="IPR012854">
    <property type="entry name" value="Cu_amine_oxidase-like_N"/>
</dbReference>
<sequence>MNNKNTRRTTSSRAMAALPLATALLLGGGVQAVPFAENAAYAAEMMPEGFKLQTLDVLIGGRAVSVPGGVTSGQTYVGLAFLSKELGLTASWDAKTKVISVGGKSKKLAMKPTDGVYQYDVNGHILPFGAEQPVIVKGTTYLPLRFLLEQLDYEIGYDAAKKRVTIKEAARNALTLVNRSLNQTKDKVEMAIQYPQLQGYADTAVQSKINALLAAEGNAYETAGLSFAKDFGGDNWDGELPLSYDVNYTVTKNDGGLLSLHFDVYTYSGGAHGMYDLQSHTYDLKTGKELTLKEAAGGSANYIAIINEEIKRQIEVNQLPFNAPFTTIEADQRYYLRGDAIVVYFSLYEYTPYAEGIPEFVIPLSKFK</sequence>
<dbReference type="RefSeq" id="WP_377490601.1">
    <property type="nucleotide sequence ID" value="NZ_JBHMDO010000009.1"/>
</dbReference>
<dbReference type="EMBL" id="JBHMDO010000009">
    <property type="protein sequence ID" value="MFB9325210.1"/>
    <property type="molecule type" value="Genomic_DNA"/>
</dbReference>
<evidence type="ECO:0000313" key="5">
    <source>
        <dbReference type="EMBL" id="MFB9325210.1"/>
    </source>
</evidence>
<feature type="signal peptide" evidence="1">
    <location>
        <begin position="1"/>
        <end position="32"/>
    </location>
</feature>